<proteinExistence type="predicted"/>
<sequence>MSTSTAEQSMSASHVAPPAVEAYFNKVPAEQWTLLRYLKRKRRDIVVLKSLDYEREYAFYEAKINSEHNTPLRERLQTVKGIFYISQKSCGKFSRRGKAMLRRSDQNGFCQVDGGTHGRAIVLYFARTMFLPSLRHQLRQSPRRSTTASAKWMAERTDVRMYFILLAQCSYLQFTSTSTTPVATLQHNYSIDIDE</sequence>
<evidence type="ECO:0000313" key="1">
    <source>
        <dbReference type="EMBL" id="CAG8549818.1"/>
    </source>
</evidence>
<evidence type="ECO:0000313" key="2">
    <source>
        <dbReference type="Proteomes" id="UP000789572"/>
    </source>
</evidence>
<dbReference type="AlphaFoldDB" id="A0A9N9FP02"/>
<gene>
    <name evidence="1" type="ORF">POCULU_LOCUS4960</name>
</gene>
<protein>
    <submittedName>
        <fullName evidence="1">10004_t:CDS:1</fullName>
    </submittedName>
</protein>
<reference evidence="1" key="1">
    <citation type="submission" date="2021-06" db="EMBL/GenBank/DDBJ databases">
        <authorList>
            <person name="Kallberg Y."/>
            <person name="Tangrot J."/>
            <person name="Rosling A."/>
        </authorList>
    </citation>
    <scope>NUCLEOTIDE SEQUENCE</scope>
    <source>
        <strain evidence="1">IA702</strain>
    </source>
</reference>
<organism evidence="1 2">
    <name type="scientific">Paraglomus occultum</name>
    <dbReference type="NCBI Taxonomy" id="144539"/>
    <lineage>
        <taxon>Eukaryota</taxon>
        <taxon>Fungi</taxon>
        <taxon>Fungi incertae sedis</taxon>
        <taxon>Mucoromycota</taxon>
        <taxon>Glomeromycotina</taxon>
        <taxon>Glomeromycetes</taxon>
        <taxon>Paraglomerales</taxon>
        <taxon>Paraglomeraceae</taxon>
        <taxon>Paraglomus</taxon>
    </lineage>
</organism>
<keyword evidence="2" id="KW-1185">Reference proteome</keyword>
<accession>A0A9N9FP02</accession>
<dbReference type="Proteomes" id="UP000789572">
    <property type="component" value="Unassembled WGS sequence"/>
</dbReference>
<comment type="caution">
    <text evidence="1">The sequence shown here is derived from an EMBL/GenBank/DDBJ whole genome shotgun (WGS) entry which is preliminary data.</text>
</comment>
<dbReference type="EMBL" id="CAJVPJ010000696">
    <property type="protein sequence ID" value="CAG8549818.1"/>
    <property type="molecule type" value="Genomic_DNA"/>
</dbReference>
<name>A0A9N9FP02_9GLOM</name>